<evidence type="ECO:0000313" key="2">
    <source>
        <dbReference type="Proteomes" id="UP000006878"/>
    </source>
</evidence>
<reference evidence="2" key="2">
    <citation type="submission" date="2010-07" db="EMBL/GenBank/DDBJ databases">
        <title>Complete genome sequence of Arthrobacter arilaitensis (strain DSM 16368 / CIP 108037 / JCM 13566 / Re117).</title>
        <authorList>
            <person name="Genoscope."/>
        </authorList>
    </citation>
    <scope>NUCLEOTIDE SEQUENCE [LARGE SCALE GENOMIC DNA]</scope>
    <source>
        <strain evidence="2">DSM 16368 / CIP 108037 / IAM 15318 / JCM 13566 / Re117</strain>
    </source>
</reference>
<reference evidence="2" key="1">
    <citation type="journal article" date="2010" name="PLoS ONE">
        <title>The Arthrobacter arilaitensis Re117 genome sequence reveals its genetic adaptation to the surface of cheese.</title>
        <authorList>
            <person name="Monnet C."/>
            <person name="Loux V."/>
            <person name="Gibrat J.F."/>
            <person name="Spinnler E."/>
            <person name="Barbe V."/>
            <person name="Vacherie B."/>
            <person name="Gavory F."/>
            <person name="Gourbeyre E."/>
            <person name="Siguier P."/>
            <person name="Chandler M."/>
            <person name="Elleuch R."/>
            <person name="Irlinger F."/>
            <person name="Vallaeys T."/>
        </authorList>
    </citation>
    <scope>NUCLEOTIDE SEQUENCE</scope>
    <source>
        <strain evidence="2">DSM 16368 / CIP 108037 / IAM 15318 / JCM 13566 / Re117</strain>
    </source>
</reference>
<proteinExistence type="predicted"/>
<sequence>MEVGILGAGIRGLCAVAPAGGSVPDHPPDDIALPVAVTASGHEGAVGEQAEGMQ</sequence>
<gene>
    <name evidence="1" type="ordered locus">AARI_22210</name>
</gene>
<dbReference type="Proteomes" id="UP000006878">
    <property type="component" value="Chromosome"/>
</dbReference>
<keyword evidence="2" id="KW-1185">Reference proteome</keyword>
<organism evidence="1 2">
    <name type="scientific">Glutamicibacter arilaitensis (strain DSM 16368 / CIP 108037 / IAM 15318 / JCM 13566 / NCIMB 14258 / Re117)</name>
    <name type="common">Arthrobacter arilaitensis</name>
    <dbReference type="NCBI Taxonomy" id="861360"/>
    <lineage>
        <taxon>Bacteria</taxon>
        <taxon>Bacillati</taxon>
        <taxon>Actinomycetota</taxon>
        <taxon>Actinomycetes</taxon>
        <taxon>Micrococcales</taxon>
        <taxon>Micrococcaceae</taxon>
        <taxon>Glutamicibacter</taxon>
    </lineage>
</organism>
<evidence type="ECO:0000313" key="1">
    <source>
        <dbReference type="EMBL" id="CBT76441.1"/>
    </source>
</evidence>
<accession>A0ABP1U3B9</accession>
<evidence type="ECO:0008006" key="3">
    <source>
        <dbReference type="Google" id="ProtNLM"/>
    </source>
</evidence>
<dbReference type="EMBL" id="FQ311875">
    <property type="protein sequence ID" value="CBT76441.1"/>
    <property type="molecule type" value="Genomic_DNA"/>
</dbReference>
<name>A0ABP1U3B9_GLUAR</name>
<protein>
    <recommendedName>
        <fullName evidence="3">Gfo/Idh/MocA family oxidoreductase</fullName>
    </recommendedName>
</protein>